<evidence type="ECO:0000256" key="2">
    <source>
        <dbReference type="ARBA" id="ARBA00022679"/>
    </source>
</evidence>
<evidence type="ECO:0000259" key="3">
    <source>
        <dbReference type="Pfam" id="PF00534"/>
    </source>
</evidence>
<dbReference type="Proteomes" id="UP000198609">
    <property type="component" value="Unassembled WGS sequence"/>
</dbReference>
<dbReference type="PANTHER" id="PTHR12526:SF627">
    <property type="entry name" value="D-RHAMNOSYLTRANSFERASE WBPZ"/>
    <property type="match status" value="1"/>
</dbReference>
<dbReference type="Pfam" id="PF00534">
    <property type="entry name" value="Glycos_transf_1"/>
    <property type="match status" value="1"/>
</dbReference>
<proteinExistence type="predicted"/>
<dbReference type="AlphaFoldDB" id="A0A1H4XQI8"/>
<keyword evidence="2 4" id="KW-0808">Transferase</keyword>
<dbReference type="InterPro" id="IPR001296">
    <property type="entry name" value="Glyco_trans_1"/>
</dbReference>
<accession>A0A1H4XQI8</accession>
<organism evidence="4 5">
    <name type="scientific">Streptomyces melanosporofaciens</name>
    <dbReference type="NCBI Taxonomy" id="67327"/>
    <lineage>
        <taxon>Bacteria</taxon>
        <taxon>Bacillati</taxon>
        <taxon>Actinomycetota</taxon>
        <taxon>Actinomycetes</taxon>
        <taxon>Kitasatosporales</taxon>
        <taxon>Streptomycetaceae</taxon>
        <taxon>Streptomyces</taxon>
        <taxon>Streptomyces violaceusniger group</taxon>
    </lineage>
</organism>
<dbReference type="GO" id="GO:0016757">
    <property type="term" value="F:glycosyltransferase activity"/>
    <property type="evidence" value="ECO:0007669"/>
    <property type="project" value="InterPro"/>
</dbReference>
<feature type="domain" description="Glycosyl transferase family 1" evidence="3">
    <location>
        <begin position="196"/>
        <end position="353"/>
    </location>
</feature>
<sequence>MKIAFLLHNAYGIGGTIRTTMNLATALADRHEVEIVSMMRHRETPRFALDPRVRLVPLVDTRPERADAKDPLFFEASRDFPAAEKRHRQYNRLIDTRAAEYLRDCPADVIIGTRPGVNVYISRFAPRRALRIAQEHLRYDAHSKKLRRELAPHYRLLDAIVTTTEADAAIYRKKMPLPGVRTLAIPNSVPEPAVAPSEGTTPVIAAAGRLVRGKRFDLLIDAFAEVTAKFPAWRLRIYGGGAEKERLAERIERLGLSGSAELMGSYSPIEEKFAKASLVAVASDAESFGMTIVEAMRCGVPVVSTDCPLGPAEIIEDGVTGRLVPTGDKEALASALMELMADPPARQAMAAAALESSRAYDPAPLARRYDELFEELRASRFARFWERGRASARARLRRLARRFGISPARRTPAAGGKASA</sequence>
<evidence type="ECO:0000256" key="1">
    <source>
        <dbReference type="ARBA" id="ARBA00021292"/>
    </source>
</evidence>
<dbReference type="SUPFAM" id="SSF53756">
    <property type="entry name" value="UDP-Glycosyltransferase/glycogen phosphorylase"/>
    <property type="match status" value="1"/>
</dbReference>
<evidence type="ECO:0000313" key="5">
    <source>
        <dbReference type="Proteomes" id="UP000198609"/>
    </source>
</evidence>
<reference evidence="5" key="1">
    <citation type="submission" date="2016-10" db="EMBL/GenBank/DDBJ databases">
        <authorList>
            <person name="Varghese N."/>
            <person name="Submissions S."/>
        </authorList>
    </citation>
    <scope>NUCLEOTIDE SEQUENCE [LARGE SCALE GENOMIC DNA]</scope>
    <source>
        <strain evidence="5">DSM 40318</strain>
    </source>
</reference>
<dbReference type="RefSeq" id="WP_093467081.1">
    <property type="nucleotide sequence ID" value="NZ_FNST01000002.1"/>
</dbReference>
<dbReference type="EMBL" id="FNST01000002">
    <property type="protein sequence ID" value="SED07795.1"/>
    <property type="molecule type" value="Genomic_DNA"/>
</dbReference>
<dbReference type="Gene3D" id="3.40.50.2000">
    <property type="entry name" value="Glycogen Phosphorylase B"/>
    <property type="match status" value="2"/>
</dbReference>
<protein>
    <recommendedName>
        <fullName evidence="1">D-inositol 3-phosphate glycosyltransferase</fullName>
    </recommendedName>
</protein>
<dbReference type="PANTHER" id="PTHR12526">
    <property type="entry name" value="GLYCOSYLTRANSFERASE"/>
    <property type="match status" value="1"/>
</dbReference>
<dbReference type="CDD" id="cd03820">
    <property type="entry name" value="GT4_AmsD-like"/>
    <property type="match status" value="1"/>
</dbReference>
<gene>
    <name evidence="4" type="ORF">SAMN04490356_6811</name>
</gene>
<keyword evidence="5" id="KW-1185">Reference proteome</keyword>
<name>A0A1H4XQI8_STRMJ</name>
<evidence type="ECO:0000313" key="4">
    <source>
        <dbReference type="EMBL" id="SED07795.1"/>
    </source>
</evidence>